<dbReference type="InterPro" id="IPR008753">
    <property type="entry name" value="Peptidase_M13_N"/>
</dbReference>
<evidence type="ECO:0000256" key="10">
    <source>
        <dbReference type="SAM" id="Phobius"/>
    </source>
</evidence>
<dbReference type="InterPro" id="IPR024079">
    <property type="entry name" value="MetalloPept_cat_dom_sf"/>
</dbReference>
<comment type="similarity">
    <text evidence="3">Belongs to the peptidase M13 family.</text>
</comment>
<dbReference type="CDD" id="cd08662">
    <property type="entry name" value="M13"/>
    <property type="match status" value="1"/>
</dbReference>
<dbReference type="OrthoDB" id="6475849at2759"/>
<evidence type="ECO:0000313" key="12">
    <source>
        <dbReference type="EMBL" id="CRK97828.1"/>
    </source>
</evidence>
<keyword evidence="6" id="KW-0378">Hydrolase</keyword>
<dbReference type="PRINTS" id="PR00786">
    <property type="entry name" value="NEPRILYSIN"/>
</dbReference>
<feature type="compositionally biased region" description="Acidic residues" evidence="9">
    <location>
        <begin position="1529"/>
        <end position="1538"/>
    </location>
</feature>
<feature type="compositionally biased region" description="Low complexity" evidence="9">
    <location>
        <begin position="1249"/>
        <end position="1265"/>
    </location>
</feature>
<dbReference type="Pfam" id="PF15477">
    <property type="entry name" value="SMAP"/>
    <property type="match status" value="1"/>
</dbReference>
<dbReference type="EMBL" id="CVRI01000047">
    <property type="protein sequence ID" value="CRK97828.1"/>
    <property type="molecule type" value="Genomic_DNA"/>
</dbReference>
<reference evidence="12 13" key="1">
    <citation type="submission" date="2015-04" db="EMBL/GenBank/DDBJ databases">
        <authorList>
            <person name="Syromyatnikov M.Y."/>
            <person name="Popov V.N."/>
        </authorList>
    </citation>
    <scope>NUCLEOTIDE SEQUENCE [LARGE SCALE GENOMIC DNA]</scope>
</reference>
<dbReference type="STRING" id="568069.A0A1J1IE45"/>
<dbReference type="Gene3D" id="3.40.390.10">
    <property type="entry name" value="Collagenase (Catalytic Domain)"/>
    <property type="match status" value="2"/>
</dbReference>
<keyword evidence="8" id="KW-0482">Metalloprotease</keyword>
<evidence type="ECO:0000256" key="3">
    <source>
        <dbReference type="ARBA" id="ARBA00007357"/>
    </source>
</evidence>
<evidence type="ECO:0000313" key="13">
    <source>
        <dbReference type="Proteomes" id="UP000183832"/>
    </source>
</evidence>
<feature type="region of interest" description="Disordered" evidence="9">
    <location>
        <begin position="1019"/>
        <end position="1041"/>
    </location>
</feature>
<evidence type="ECO:0000256" key="7">
    <source>
        <dbReference type="ARBA" id="ARBA00022833"/>
    </source>
</evidence>
<dbReference type="InterPro" id="IPR036361">
    <property type="entry name" value="SAP_dom_sf"/>
</dbReference>
<keyword evidence="10" id="KW-0812">Transmembrane</keyword>
<keyword evidence="7" id="KW-0862">Zinc</keyword>
<dbReference type="GO" id="GO:0046872">
    <property type="term" value="F:metal ion binding"/>
    <property type="evidence" value="ECO:0007669"/>
    <property type="project" value="UniProtKB-KW"/>
</dbReference>
<keyword evidence="10" id="KW-0472">Membrane</keyword>
<keyword evidence="4" id="KW-0645">Protease</keyword>
<dbReference type="PANTHER" id="PTHR11733:SF224">
    <property type="entry name" value="NEPRILYSIN-2"/>
    <property type="match status" value="1"/>
</dbReference>
<proteinExistence type="inferred from homology"/>
<accession>A0A1J1IE45</accession>
<feature type="region of interest" description="Disordered" evidence="9">
    <location>
        <begin position="1093"/>
        <end position="1265"/>
    </location>
</feature>
<evidence type="ECO:0000256" key="8">
    <source>
        <dbReference type="ARBA" id="ARBA00023049"/>
    </source>
</evidence>
<feature type="compositionally biased region" description="Basic and acidic residues" evidence="9">
    <location>
        <begin position="1119"/>
        <end position="1142"/>
    </location>
</feature>
<comment type="subcellular location">
    <subcellularLocation>
        <location evidence="2">Cell membrane</location>
        <topology evidence="2">Single-pass type II membrane protein</topology>
    </subcellularLocation>
</comment>
<dbReference type="InterPro" id="IPR000718">
    <property type="entry name" value="Peptidase_M13"/>
</dbReference>
<feature type="compositionally biased region" description="Low complexity" evidence="9">
    <location>
        <begin position="1022"/>
        <end position="1034"/>
    </location>
</feature>
<dbReference type="InterPro" id="IPR042089">
    <property type="entry name" value="Peptidase_M13_dom_2"/>
</dbReference>
<evidence type="ECO:0000256" key="4">
    <source>
        <dbReference type="ARBA" id="ARBA00022670"/>
    </source>
</evidence>
<dbReference type="Pfam" id="PF02037">
    <property type="entry name" value="SAP"/>
    <property type="match status" value="1"/>
</dbReference>
<feature type="compositionally biased region" description="Basic and acidic residues" evidence="9">
    <location>
        <begin position="1150"/>
        <end position="1187"/>
    </location>
</feature>
<dbReference type="Proteomes" id="UP000183832">
    <property type="component" value="Unassembled WGS sequence"/>
</dbReference>
<feature type="region of interest" description="Disordered" evidence="9">
    <location>
        <begin position="1524"/>
        <end position="1549"/>
    </location>
</feature>
<comment type="cofactor">
    <cofactor evidence="1">
        <name>Zn(2+)</name>
        <dbReference type="ChEBI" id="CHEBI:29105"/>
    </cofactor>
</comment>
<keyword evidence="10" id="KW-1133">Transmembrane helix</keyword>
<keyword evidence="5" id="KW-0479">Metal-binding</keyword>
<dbReference type="Gene3D" id="1.10.720.30">
    <property type="entry name" value="SAP domain"/>
    <property type="match status" value="1"/>
</dbReference>
<dbReference type="PROSITE" id="PS51885">
    <property type="entry name" value="NEPRILYSIN"/>
    <property type="match status" value="2"/>
</dbReference>
<dbReference type="SUPFAM" id="SSF68906">
    <property type="entry name" value="SAP domain"/>
    <property type="match status" value="1"/>
</dbReference>
<evidence type="ECO:0000256" key="2">
    <source>
        <dbReference type="ARBA" id="ARBA00004401"/>
    </source>
</evidence>
<evidence type="ECO:0000259" key="11">
    <source>
        <dbReference type="PROSITE" id="PS50800"/>
    </source>
</evidence>
<name>A0A1J1IE45_9DIPT</name>
<dbReference type="GO" id="GO:0004222">
    <property type="term" value="F:metalloendopeptidase activity"/>
    <property type="evidence" value="ECO:0007669"/>
    <property type="project" value="InterPro"/>
</dbReference>
<dbReference type="PANTHER" id="PTHR11733">
    <property type="entry name" value="ZINC METALLOPROTEASE FAMILY M13 NEPRILYSIN-RELATED"/>
    <property type="match status" value="1"/>
</dbReference>
<dbReference type="InterPro" id="IPR003034">
    <property type="entry name" value="SAP_dom"/>
</dbReference>
<evidence type="ECO:0000256" key="5">
    <source>
        <dbReference type="ARBA" id="ARBA00022723"/>
    </source>
</evidence>
<feature type="transmembrane region" description="Helical" evidence="10">
    <location>
        <begin position="21"/>
        <end position="42"/>
    </location>
</feature>
<gene>
    <name evidence="12" type="primary">similar to Neprilysin-2</name>
    <name evidence="12" type="ORF">CLUMA_CG011204</name>
</gene>
<dbReference type="Pfam" id="PF01431">
    <property type="entry name" value="Peptidase_M13"/>
    <property type="match status" value="2"/>
</dbReference>
<feature type="compositionally biased region" description="Polar residues" evidence="9">
    <location>
        <begin position="1234"/>
        <end position="1245"/>
    </location>
</feature>
<dbReference type="PROSITE" id="PS50800">
    <property type="entry name" value="SAP"/>
    <property type="match status" value="1"/>
</dbReference>
<dbReference type="SMART" id="SM00513">
    <property type="entry name" value="SAP"/>
    <property type="match status" value="1"/>
</dbReference>
<sequence length="1690" mass="194139">MESEKKGWWQQRTSLEKTLTASFCIAVIVALAFMITLIIVGVNSGDNNDGICLTPTCIQESSSVISNMNLAADPCDNFFEFACGTYLKETLIPDDKSTVSAFSIIDSKMKEQLRAIVIEPISDNEAMPFQNLKKFYQACYNTDTIETLGTSPITAVFNQQGNWPVTVQNWDESSWTWENAIAMASSFGYSPSYIFSFSISTDNKESTKRIIRIDQTSLGLAREYLIEGRTEPFVQAYHDYQIDLAMMMGATREAAETQMADALDFETKLAEISIRREDRRDAEALYNLRQISQLQADYDYLDWLSYFNSIMPEDTQLTSDDTVIVSVLSFFEDLRDIILTTPKRTIANYIMWRQAFSSVNYLPSTFRARQQEYNRLTTGSVTQKSRWLECVDTTLSFFPHSFGALYVRKHFNEEAKGKALEMVMNIKNEFNIILNDIDWMDDITKEAAIDKAERMKEQIGFADELLDDEKLTEYYDTFDATIDETKYYESVYGLTGWNVASAKRSRSRLREPIDKDEWSSEVTPAVVNAFYSSLENTIKFPAGILQGAFFNAERPQYMNYGGIGFVIGHEITHGFDDQGSLYDADGNLKNWWANSTRDAYLEKAKCIIEQYGNYLEPLTSLYVNGINTQGENIADNGGIKESYQAYVRWAKDNPEQKMPGLDYTPEQMFWISAGQIWCAVYREESMKSRVQTGVHSPSQFRVNGPMSNSEEFARDFSCPQGSNLNPVKKCAVCYLEPLTSLYVNGINTQGENIADNGGIKESYQAYVRWAKDNPEQKMPGLDYTPEQMFWISAGQIWCAVYREESMKSRVQTGVHSPSQFRVNGPMSNSEEFARDFSCPQGSNLNPEKKCAVWYFELLVAELREMLKTKGLNTVGNKQELVERLQSAVSESSSEILNEDDLLNDDELEDEKSLLESTNDTFKSPSVSVKSTSPESVIVPAKKVSLKRNISVSVPVIELKPDDEKETITFEESSNEPEKKVVKISELSSKDRLELRAKKFSITAPINDKDDRLQARAARFGISSTTSTTTPQTTTKNETDSLSLEKLKKRAERFGTVLVPELKKSEWQEKLQKRQERFDLYWFMFFVSQDRDHEKSYKRRNSRDEYEKSRRRYKDEDDDYCKKGGREERHYRDRRRHDDDNNLKSRRNKDRKSDDEEYSRTKKDEYRKRDDSEDEKSSRRTSHSSDHKKDKRRSVERRHNKSKSSRRERKRSRSRSQEKSSRRRRSSSSDSSKSTEINKNIQQPKESFTKKSSPIASSSSSPQKSPLISLVPAVQQPQPTAPSVELPAYYNPNVINVNKFAEQQKKRKLIWSGKKDEPVDATKWGAAKFSQDEDGTKASKFMRLMGIKDAPKVKEATAKPSDEMFSTMEQQYEVARQVTHISRGVGLVETMPARKLRRLGQIRNEFNDFAKMYEYAKAKHEFVKVKNSQEHFDEFIGNELQERFPQFDVKKMGWVTRNTRYEGKDNSKRLISVDLQHTGFRKTNCGVTMKIKTPYKAILEKSTDGVIWNVSGDLKRCTCEGAGNGSTLAEEPDSEDEQQAETAERSRDAAKLKELEASIKTAETKAAEMKASVLSLERRLEKAKQRTLEEEERAEDARARRVDLEKEKEASLFSLERRLEKANRLLEEAKQRTLEEKGRAEDARARRDAFEKEIVEMEKFYENAMGEAELALWSSQESIRYGVPSCWSRPF</sequence>
<feature type="domain" description="SAP" evidence="11">
    <location>
        <begin position="854"/>
        <end position="888"/>
    </location>
</feature>
<keyword evidence="13" id="KW-1185">Reference proteome</keyword>
<dbReference type="GO" id="GO:0005886">
    <property type="term" value="C:plasma membrane"/>
    <property type="evidence" value="ECO:0007669"/>
    <property type="project" value="UniProtKB-SubCell"/>
</dbReference>
<dbReference type="InterPro" id="IPR028124">
    <property type="entry name" value="SMAP_dom"/>
</dbReference>
<evidence type="ECO:0000256" key="9">
    <source>
        <dbReference type="SAM" id="MobiDB-lite"/>
    </source>
</evidence>
<dbReference type="InterPro" id="IPR018497">
    <property type="entry name" value="Peptidase_M13_C"/>
</dbReference>
<evidence type="ECO:0000256" key="1">
    <source>
        <dbReference type="ARBA" id="ARBA00001947"/>
    </source>
</evidence>
<dbReference type="SUPFAM" id="SSF55486">
    <property type="entry name" value="Metalloproteases ('zincins'), catalytic domain"/>
    <property type="match status" value="2"/>
</dbReference>
<dbReference type="Gene3D" id="1.10.1380.10">
    <property type="entry name" value="Neutral endopeptidase , domain2"/>
    <property type="match status" value="1"/>
</dbReference>
<protein>
    <submittedName>
        <fullName evidence="12">CLUMA_CG011204, isoform A</fullName>
    </submittedName>
</protein>
<dbReference type="Pfam" id="PF05649">
    <property type="entry name" value="Peptidase_M13_N"/>
    <property type="match status" value="1"/>
</dbReference>
<organism evidence="12 13">
    <name type="scientific">Clunio marinus</name>
    <dbReference type="NCBI Taxonomy" id="568069"/>
    <lineage>
        <taxon>Eukaryota</taxon>
        <taxon>Metazoa</taxon>
        <taxon>Ecdysozoa</taxon>
        <taxon>Arthropoda</taxon>
        <taxon>Hexapoda</taxon>
        <taxon>Insecta</taxon>
        <taxon>Pterygota</taxon>
        <taxon>Neoptera</taxon>
        <taxon>Endopterygota</taxon>
        <taxon>Diptera</taxon>
        <taxon>Nematocera</taxon>
        <taxon>Chironomoidea</taxon>
        <taxon>Chironomidae</taxon>
        <taxon>Clunio</taxon>
    </lineage>
</organism>
<evidence type="ECO:0000256" key="6">
    <source>
        <dbReference type="ARBA" id="ARBA00022801"/>
    </source>
</evidence>
<feature type="compositionally biased region" description="Basic residues" evidence="9">
    <location>
        <begin position="1188"/>
        <end position="1213"/>
    </location>
</feature>
<dbReference type="GO" id="GO:0016485">
    <property type="term" value="P:protein processing"/>
    <property type="evidence" value="ECO:0007669"/>
    <property type="project" value="TreeGrafter"/>
</dbReference>